<dbReference type="HOGENOM" id="CLU_2147740_0_0_1"/>
<keyword evidence="2" id="KW-1185">Reference proteome</keyword>
<dbReference type="AlphaFoldDB" id="C4JQY1"/>
<dbReference type="EMBL" id="CH476616">
    <property type="protein sequence ID" value="EEP78617.1"/>
    <property type="molecule type" value="Genomic_DNA"/>
</dbReference>
<dbReference type="GeneID" id="8442037"/>
<sequence>MPCSIRLLFLSLTVRANTPRHITSKQLDLSTSSLSSVFPVKHPTSLSTSILTRDSIRFVFTDNRVHPRSTPSTSGSPSPSRLDCAAIGSANTLSLGHHNVAGFFNRPPQRTI</sequence>
<reference evidence="2" key="1">
    <citation type="journal article" date="2009" name="Genome Res.">
        <title>Comparative genomic analyses of the human fungal pathogens Coccidioides and their relatives.</title>
        <authorList>
            <person name="Sharpton T.J."/>
            <person name="Stajich J.E."/>
            <person name="Rounsley S.D."/>
            <person name="Gardner M.J."/>
            <person name="Wortman J.R."/>
            <person name="Jordar V.S."/>
            <person name="Maiti R."/>
            <person name="Kodira C.D."/>
            <person name="Neafsey D.E."/>
            <person name="Zeng Q."/>
            <person name="Hung C.-Y."/>
            <person name="McMahan C."/>
            <person name="Muszewska A."/>
            <person name="Grynberg M."/>
            <person name="Mandel M.A."/>
            <person name="Kellner E.M."/>
            <person name="Barker B.M."/>
            <person name="Galgiani J.N."/>
            <person name="Orbach M.J."/>
            <person name="Kirkland T.N."/>
            <person name="Cole G.T."/>
            <person name="Henn M.R."/>
            <person name="Birren B.W."/>
            <person name="Taylor J.W."/>
        </authorList>
    </citation>
    <scope>NUCLEOTIDE SEQUENCE [LARGE SCALE GENOMIC DNA]</scope>
    <source>
        <strain evidence="2">UAMH 1704</strain>
    </source>
</reference>
<evidence type="ECO:0000313" key="1">
    <source>
        <dbReference type="EMBL" id="EEP78617.1"/>
    </source>
</evidence>
<proteinExistence type="predicted"/>
<accession>C4JQY1</accession>
<evidence type="ECO:0000313" key="2">
    <source>
        <dbReference type="Proteomes" id="UP000002058"/>
    </source>
</evidence>
<gene>
    <name evidence="1" type="ORF">UREG_03463</name>
</gene>
<name>C4JQY1_UNCRE</name>
<dbReference type="VEuPathDB" id="FungiDB:UREG_03463"/>
<protein>
    <submittedName>
        <fullName evidence="1">Uncharacterized protein</fullName>
    </submittedName>
</protein>
<organism evidence="1 2">
    <name type="scientific">Uncinocarpus reesii (strain UAMH 1704)</name>
    <dbReference type="NCBI Taxonomy" id="336963"/>
    <lineage>
        <taxon>Eukaryota</taxon>
        <taxon>Fungi</taxon>
        <taxon>Dikarya</taxon>
        <taxon>Ascomycota</taxon>
        <taxon>Pezizomycotina</taxon>
        <taxon>Eurotiomycetes</taxon>
        <taxon>Eurotiomycetidae</taxon>
        <taxon>Onygenales</taxon>
        <taxon>Onygenaceae</taxon>
        <taxon>Uncinocarpus</taxon>
    </lineage>
</organism>
<dbReference type="KEGG" id="ure:UREG_03463"/>
<dbReference type="Proteomes" id="UP000002058">
    <property type="component" value="Unassembled WGS sequence"/>
</dbReference>
<dbReference type="InParanoid" id="C4JQY1"/>
<dbReference type="RefSeq" id="XP_002543946.1">
    <property type="nucleotide sequence ID" value="XM_002543900.1"/>
</dbReference>